<gene>
    <name evidence="2" type="ORF">A0H81_07193</name>
</gene>
<dbReference type="AlphaFoldDB" id="A0A1C7M8V1"/>
<accession>A0A1C7M8V1</accession>
<feature type="compositionally biased region" description="Polar residues" evidence="1">
    <location>
        <begin position="94"/>
        <end position="114"/>
    </location>
</feature>
<comment type="caution">
    <text evidence="2">The sequence shown here is derived from an EMBL/GenBank/DDBJ whole genome shotgun (WGS) entry which is preliminary data.</text>
</comment>
<reference evidence="2 3" key="1">
    <citation type="submission" date="2016-03" db="EMBL/GenBank/DDBJ databases">
        <title>Whole genome sequencing of Grifola frondosa 9006-11.</title>
        <authorList>
            <person name="Min B."/>
            <person name="Park H."/>
            <person name="Kim J.-G."/>
            <person name="Cho H."/>
            <person name="Oh Y.-L."/>
            <person name="Kong W.-S."/>
            <person name="Choi I.-G."/>
        </authorList>
    </citation>
    <scope>NUCLEOTIDE SEQUENCE [LARGE SCALE GENOMIC DNA]</scope>
    <source>
        <strain evidence="2 3">9006-11</strain>
    </source>
</reference>
<sequence>MGPSVSPFGSAVPKPFFGGTSTVPTPPSLGSAAISPAPTSFGSPPNGSAAPPTSFGLSSAEPTTAPPFGVSSSAGSSTLTPSFTSPPSFNLSTVSTPLGVSSVNTAPQSPSPFNQLPPPAASTSMNGAAIPSESPFRLTAPPPASPFLNPFAPTFQPTSFTPSAAYLYLQPVFHLFW</sequence>
<organism evidence="2 3">
    <name type="scientific">Grifola frondosa</name>
    <name type="common">Maitake</name>
    <name type="synonym">Polyporus frondosus</name>
    <dbReference type="NCBI Taxonomy" id="5627"/>
    <lineage>
        <taxon>Eukaryota</taxon>
        <taxon>Fungi</taxon>
        <taxon>Dikarya</taxon>
        <taxon>Basidiomycota</taxon>
        <taxon>Agaricomycotina</taxon>
        <taxon>Agaricomycetes</taxon>
        <taxon>Polyporales</taxon>
        <taxon>Grifolaceae</taxon>
        <taxon>Grifola</taxon>
    </lineage>
</organism>
<keyword evidence="3" id="KW-1185">Reference proteome</keyword>
<dbReference type="EMBL" id="LUGG01000007">
    <property type="protein sequence ID" value="OBZ73301.1"/>
    <property type="molecule type" value="Genomic_DNA"/>
</dbReference>
<feature type="region of interest" description="Disordered" evidence="1">
    <location>
        <begin position="1"/>
        <end position="139"/>
    </location>
</feature>
<evidence type="ECO:0000313" key="3">
    <source>
        <dbReference type="Proteomes" id="UP000092993"/>
    </source>
</evidence>
<protein>
    <submittedName>
        <fullName evidence="2">Uncharacterized protein</fullName>
    </submittedName>
</protein>
<dbReference type="Proteomes" id="UP000092993">
    <property type="component" value="Unassembled WGS sequence"/>
</dbReference>
<name>A0A1C7M8V1_GRIFR</name>
<feature type="compositionally biased region" description="Polar residues" evidence="1">
    <location>
        <begin position="37"/>
        <end position="46"/>
    </location>
</feature>
<evidence type="ECO:0000313" key="2">
    <source>
        <dbReference type="EMBL" id="OBZ73301.1"/>
    </source>
</evidence>
<proteinExistence type="predicted"/>
<evidence type="ECO:0000256" key="1">
    <source>
        <dbReference type="SAM" id="MobiDB-lite"/>
    </source>
</evidence>
<feature type="compositionally biased region" description="Low complexity" evidence="1">
    <location>
        <begin position="66"/>
        <end position="93"/>
    </location>
</feature>